<dbReference type="Pfam" id="PF01826">
    <property type="entry name" value="TIL"/>
    <property type="match status" value="1"/>
</dbReference>
<dbReference type="SUPFAM" id="SSF57567">
    <property type="entry name" value="Serine protease inhibitors"/>
    <property type="match status" value="1"/>
</dbReference>
<evidence type="ECO:0000256" key="1">
    <source>
        <dbReference type="ARBA" id="ARBA00022690"/>
    </source>
</evidence>
<proteinExistence type="evidence at transcript level"/>
<dbReference type="InterPro" id="IPR036084">
    <property type="entry name" value="Ser_inhib-like_sf"/>
</dbReference>
<dbReference type="GO" id="GO:0030414">
    <property type="term" value="F:peptidase inhibitor activity"/>
    <property type="evidence" value="ECO:0007669"/>
    <property type="project" value="UniProtKB-KW"/>
</dbReference>
<feature type="signal peptide" evidence="3">
    <location>
        <begin position="1"/>
        <end position="22"/>
    </location>
</feature>
<evidence type="ECO:0000313" key="5">
    <source>
        <dbReference type="EMBL" id="ABY26681.1"/>
    </source>
</evidence>
<evidence type="ECO:0000256" key="3">
    <source>
        <dbReference type="SAM" id="SignalP"/>
    </source>
</evidence>
<feature type="chain" id="PRO_5006829123" evidence="3">
    <location>
        <begin position="23"/>
        <end position="82"/>
    </location>
</feature>
<dbReference type="CDD" id="cd19941">
    <property type="entry name" value="TIL"/>
    <property type="match status" value="1"/>
</dbReference>
<dbReference type="PANTHER" id="PTHR23259">
    <property type="entry name" value="RIDDLE"/>
    <property type="match status" value="1"/>
</dbReference>
<dbReference type="EMBL" id="EU163872">
    <property type="protein sequence ID" value="ABY26681.1"/>
    <property type="molecule type" value="mRNA"/>
</dbReference>
<dbReference type="PANTHER" id="PTHR23259:SF70">
    <property type="entry name" value="ACCESSORY GLAND PROTEIN ACP62F-RELATED"/>
    <property type="match status" value="1"/>
</dbReference>
<keyword evidence="3" id="KW-0732">Signal</keyword>
<organism evidence="5">
    <name type="scientific">Lychas mucronatus</name>
    <name type="common">Chinese swimming scorpion</name>
    <dbReference type="NCBI Taxonomy" id="172552"/>
    <lineage>
        <taxon>Eukaryota</taxon>
        <taxon>Metazoa</taxon>
        <taxon>Ecdysozoa</taxon>
        <taxon>Arthropoda</taxon>
        <taxon>Chelicerata</taxon>
        <taxon>Arachnida</taxon>
        <taxon>Scorpiones</taxon>
        <taxon>Buthida</taxon>
        <taxon>Buthoidea</taxon>
        <taxon>Buthidae</taxon>
        <taxon>Lychas</taxon>
    </lineage>
</organism>
<keyword evidence="2" id="KW-1015">Disulfide bond</keyword>
<reference evidence="5" key="1">
    <citation type="submission" date="2007-09" db="EMBL/GenBank/DDBJ databases">
        <title>Toxic transcriptome analysis of Lychas mucronatus: molecular mechanisms regulating diversity of scorpion venom peptides.</title>
        <authorList>
            <person name="Li W."/>
            <person name="Ma Y."/>
            <person name="Cao Z."/>
        </authorList>
    </citation>
    <scope>NUCLEOTIDE SEQUENCE</scope>
    <source>
        <tissue evidence="5">Venom gland</tissue>
    </source>
</reference>
<dbReference type="Gene3D" id="2.10.25.10">
    <property type="entry name" value="Laminin"/>
    <property type="match status" value="1"/>
</dbReference>
<dbReference type="InterPro" id="IPR002919">
    <property type="entry name" value="TIL_dom"/>
</dbReference>
<dbReference type="InterPro" id="IPR051368">
    <property type="entry name" value="SerProtInhib-TIL_Domain"/>
</dbReference>
<evidence type="ECO:0000259" key="4">
    <source>
        <dbReference type="Pfam" id="PF01826"/>
    </source>
</evidence>
<protein>
    <submittedName>
        <fullName evidence="5">VP5.1</fullName>
    </submittedName>
</protein>
<accession>A0A0U1SJ92</accession>
<feature type="domain" description="TIL" evidence="4">
    <location>
        <begin position="28"/>
        <end position="80"/>
    </location>
</feature>
<name>A0A0U1SJ92_LYCMC</name>
<dbReference type="AlphaFoldDB" id="A0A0U1SJ92"/>
<sequence length="82" mass="9034">MNSFKLFFALLLLFTVYNMAVGQRRGFCGPNEEIKPCGPCDGTCRNPNPICTQDCRPPACGCVRGTVRGPSGLCIPLRFCFR</sequence>
<evidence type="ECO:0000256" key="2">
    <source>
        <dbReference type="ARBA" id="ARBA00023157"/>
    </source>
</evidence>
<keyword evidence="1" id="KW-0646">Protease inhibitor</keyword>